<sequence length="346" mass="38341">MAHETLLTVDGALAVPAEPISMEEAKFWETKHLQQWMVEHPKAIAEGARVVAVEFNKWTTSAGKSIADRLDILAIDQTGRLIVVELKRDKAAGAVTMQAINYAAMVRRMSLDDLAEIYAAHLGEGTSPESALDTLREWAPELSDETLSPPRIVLMAGDFGPTITNTALFLVEQGIDLRLVRYQLYRLANQQLVLSVSQLIPVPEAEEFMVRPKSSPATQAMATQARTKNASIPERLVANELIAEGDKLKIVVPGGVAEDRETIRIWLSEQVERSVVTWRPDAKSPVIWAVDNKSYNLTGLIRRIIEQATGEDPRTQVWGPNWYQVNGVVLHQFVEQADKTATEGTV</sequence>
<protein>
    <submittedName>
        <fullName evidence="2">Endonuclease NucS domain-containing protein</fullName>
    </submittedName>
</protein>
<evidence type="ECO:0000259" key="1">
    <source>
        <dbReference type="Pfam" id="PF01939"/>
    </source>
</evidence>
<evidence type="ECO:0000313" key="2">
    <source>
        <dbReference type="EMBL" id="MFC6015215.1"/>
    </source>
</evidence>
<feature type="domain" description="Endonuclease NucS C-terminal" evidence="1">
    <location>
        <begin position="31"/>
        <end position="111"/>
    </location>
</feature>
<name>A0ABW1K176_9ACTN</name>
<accession>A0ABW1K176</accession>
<dbReference type="InterPro" id="IPR048301">
    <property type="entry name" value="NucS_C"/>
</dbReference>
<evidence type="ECO:0000313" key="3">
    <source>
        <dbReference type="Proteomes" id="UP001596203"/>
    </source>
</evidence>
<gene>
    <name evidence="2" type="ORF">ACFP2T_03275</name>
</gene>
<dbReference type="Pfam" id="PF01939">
    <property type="entry name" value="NucS_C"/>
    <property type="match status" value="1"/>
</dbReference>
<organism evidence="2 3">
    <name type="scientific">Plantactinospora solaniradicis</name>
    <dbReference type="NCBI Taxonomy" id="1723736"/>
    <lineage>
        <taxon>Bacteria</taxon>
        <taxon>Bacillati</taxon>
        <taxon>Actinomycetota</taxon>
        <taxon>Actinomycetes</taxon>
        <taxon>Micromonosporales</taxon>
        <taxon>Micromonosporaceae</taxon>
        <taxon>Plantactinospora</taxon>
    </lineage>
</organism>
<dbReference type="EMBL" id="JBHSPR010000001">
    <property type="protein sequence ID" value="MFC6015215.1"/>
    <property type="molecule type" value="Genomic_DNA"/>
</dbReference>
<dbReference type="GO" id="GO:0004519">
    <property type="term" value="F:endonuclease activity"/>
    <property type="evidence" value="ECO:0007669"/>
    <property type="project" value="UniProtKB-KW"/>
</dbReference>
<reference evidence="3" key="1">
    <citation type="journal article" date="2019" name="Int. J. Syst. Evol. Microbiol.">
        <title>The Global Catalogue of Microorganisms (GCM) 10K type strain sequencing project: providing services to taxonomists for standard genome sequencing and annotation.</title>
        <authorList>
            <consortium name="The Broad Institute Genomics Platform"/>
            <consortium name="The Broad Institute Genome Sequencing Center for Infectious Disease"/>
            <person name="Wu L."/>
            <person name="Ma J."/>
        </authorList>
    </citation>
    <scope>NUCLEOTIDE SEQUENCE [LARGE SCALE GENOMIC DNA]</scope>
    <source>
        <strain evidence="3">ZS-35-S2</strain>
    </source>
</reference>
<dbReference type="InterPro" id="IPR011856">
    <property type="entry name" value="tRNA_endonuc-like_dom_sf"/>
</dbReference>
<keyword evidence="3" id="KW-1185">Reference proteome</keyword>
<keyword evidence="2" id="KW-0540">Nuclease</keyword>
<keyword evidence="2" id="KW-0378">Hydrolase</keyword>
<keyword evidence="2" id="KW-0255">Endonuclease</keyword>
<proteinExistence type="predicted"/>
<dbReference type="Gene3D" id="3.40.1350.10">
    <property type="match status" value="1"/>
</dbReference>
<comment type="caution">
    <text evidence="2">The sequence shown here is derived from an EMBL/GenBank/DDBJ whole genome shotgun (WGS) entry which is preliminary data.</text>
</comment>
<dbReference type="RefSeq" id="WP_377417042.1">
    <property type="nucleotide sequence ID" value="NZ_JBHSPR010000001.1"/>
</dbReference>
<dbReference type="Proteomes" id="UP001596203">
    <property type="component" value="Unassembled WGS sequence"/>
</dbReference>